<accession>A0AAN9FDD2</accession>
<sequence>MAPPHHNHFTPFFSSGHRHQYSSASLSPPPTLPRIHLCIVDMKDMKFLQVIHSSNWVEHGRAMRPSLDANEFMNLLHGLDLMKVKVNWSKNEVPVAGEVMLGVACGGSGDAGSGSWVRVVTHVADGGGGEGKWVIAVDVAGHYGEWRQ</sequence>
<dbReference type="EMBL" id="JAYWIO010000003">
    <property type="protein sequence ID" value="KAK7274262.1"/>
    <property type="molecule type" value="Genomic_DNA"/>
</dbReference>
<comment type="caution">
    <text evidence="1">The sequence shown here is derived from an EMBL/GenBank/DDBJ whole genome shotgun (WGS) entry which is preliminary data.</text>
</comment>
<organism evidence="1 2">
    <name type="scientific">Crotalaria pallida</name>
    <name type="common">Smooth rattlebox</name>
    <name type="synonym">Crotalaria striata</name>
    <dbReference type="NCBI Taxonomy" id="3830"/>
    <lineage>
        <taxon>Eukaryota</taxon>
        <taxon>Viridiplantae</taxon>
        <taxon>Streptophyta</taxon>
        <taxon>Embryophyta</taxon>
        <taxon>Tracheophyta</taxon>
        <taxon>Spermatophyta</taxon>
        <taxon>Magnoliopsida</taxon>
        <taxon>eudicotyledons</taxon>
        <taxon>Gunneridae</taxon>
        <taxon>Pentapetalae</taxon>
        <taxon>rosids</taxon>
        <taxon>fabids</taxon>
        <taxon>Fabales</taxon>
        <taxon>Fabaceae</taxon>
        <taxon>Papilionoideae</taxon>
        <taxon>50 kb inversion clade</taxon>
        <taxon>genistoids sensu lato</taxon>
        <taxon>core genistoids</taxon>
        <taxon>Crotalarieae</taxon>
        <taxon>Crotalaria</taxon>
    </lineage>
</organism>
<name>A0AAN9FDD2_CROPI</name>
<gene>
    <name evidence="1" type="ORF">RIF29_15345</name>
</gene>
<dbReference type="Proteomes" id="UP001372338">
    <property type="component" value="Unassembled WGS sequence"/>
</dbReference>
<dbReference type="AlphaFoldDB" id="A0AAN9FDD2"/>
<keyword evidence="2" id="KW-1185">Reference proteome</keyword>
<reference evidence="1 2" key="1">
    <citation type="submission" date="2024-01" db="EMBL/GenBank/DDBJ databases">
        <title>The genomes of 5 underutilized Papilionoideae crops provide insights into root nodulation and disease resistanc.</title>
        <authorList>
            <person name="Yuan L."/>
        </authorList>
    </citation>
    <scope>NUCLEOTIDE SEQUENCE [LARGE SCALE GENOMIC DNA]</scope>
    <source>
        <strain evidence="1">ZHUSHIDOU_FW_LH</strain>
        <tissue evidence="1">Leaf</tissue>
    </source>
</reference>
<protein>
    <submittedName>
        <fullName evidence="1">Uncharacterized protein</fullName>
    </submittedName>
</protein>
<evidence type="ECO:0000313" key="1">
    <source>
        <dbReference type="EMBL" id="KAK7274262.1"/>
    </source>
</evidence>
<evidence type="ECO:0000313" key="2">
    <source>
        <dbReference type="Proteomes" id="UP001372338"/>
    </source>
</evidence>
<proteinExistence type="predicted"/>